<evidence type="ECO:0000256" key="2">
    <source>
        <dbReference type="ARBA" id="ARBA00010447"/>
    </source>
</evidence>
<keyword evidence="5 8" id="KW-0663">Pyridoxal phosphate</keyword>
<dbReference type="EMBL" id="CP042906">
    <property type="protein sequence ID" value="QEX16992.1"/>
    <property type="molecule type" value="Genomic_DNA"/>
</dbReference>
<comment type="cofactor">
    <cofactor evidence="1 7">
        <name>pyridoxal 5'-phosphate</name>
        <dbReference type="ChEBI" id="CHEBI:597326"/>
    </cofactor>
</comment>
<dbReference type="Proteomes" id="UP000326202">
    <property type="component" value="Chromosome"/>
</dbReference>
<dbReference type="Gene3D" id="3.90.1150.10">
    <property type="entry name" value="Aspartate Aminotransferase, domain 1"/>
    <property type="match status" value="1"/>
</dbReference>
<dbReference type="PROSITE" id="PS00595">
    <property type="entry name" value="AA_TRANSFER_CLASS_5"/>
    <property type="match status" value="1"/>
</dbReference>
<sequence length="412" mass="43669">MRVPKPFDPDHCRSQFPILTEPPGGLPLHYLDNAATAQLPAAVLMAVRRHETMARANVARGVHQLAEAATAAYEDARSAVADYLGVTDAEEVIFTGGTTASINLVAYSFGERLGPGDEVLVSELEHHSNLVPWQMLATRRGVALKVLPVTDEGRLDLERLPAMVSKRTRLIALTHCSNVTGAITDIGPIVAAARGVGARVLIDGAQRAPHGPLDLAALGIDFYAFSGHKVYAPNGVGVLWGRRELLSAMPPFLGGGGMIAQVDLDAGTTFADIPRRFEPGTPPIAQAVGLGAAVRWVKALDWAGIAQHEARLTGRILDGLGALKGARVIGPTGLQGRLGVVSFTLDGIHPHDLCQWLDRKGVALRGGHHCAQPLARRFGVAGTTRASLAPYNNDADVDALLAGLEDAMKRFK</sequence>
<dbReference type="GO" id="GO:0031071">
    <property type="term" value="F:cysteine desulfurase activity"/>
    <property type="evidence" value="ECO:0007669"/>
    <property type="project" value="UniProtKB-UniRule"/>
</dbReference>
<reference evidence="10 11" key="1">
    <citation type="submission" date="2019-08" db="EMBL/GenBank/DDBJ databases">
        <title>Hyperibacter terrae gen. nov., sp. nov. and Hyperibacter viscosus sp. nov., two new members in the family Rhodospirillaceae isolated from the rhizosphere of Hypericum perforatum.</title>
        <authorList>
            <person name="Noviana Z."/>
        </authorList>
    </citation>
    <scope>NUCLEOTIDE SEQUENCE [LARGE SCALE GENOMIC DNA]</scope>
    <source>
        <strain evidence="10 11">R5913</strain>
    </source>
</reference>
<evidence type="ECO:0000256" key="4">
    <source>
        <dbReference type="ARBA" id="ARBA00022679"/>
    </source>
</evidence>
<dbReference type="InterPro" id="IPR015421">
    <property type="entry name" value="PyrdxlP-dep_Trfase_major"/>
</dbReference>
<accession>A0A5J6MHP4</accession>
<dbReference type="InterPro" id="IPR000192">
    <property type="entry name" value="Aminotrans_V_dom"/>
</dbReference>
<dbReference type="PANTHER" id="PTHR43586:SF8">
    <property type="entry name" value="CYSTEINE DESULFURASE 1, CHLOROPLASTIC"/>
    <property type="match status" value="1"/>
</dbReference>
<dbReference type="NCBIfam" id="TIGR01979">
    <property type="entry name" value="sufS"/>
    <property type="match status" value="1"/>
</dbReference>
<evidence type="ECO:0000256" key="1">
    <source>
        <dbReference type="ARBA" id="ARBA00001933"/>
    </source>
</evidence>
<comment type="similarity">
    <text evidence="2 8">Belongs to the class-V pyridoxal-phosphate-dependent aminotransferase family. Csd subfamily.</text>
</comment>
<feature type="domain" description="Aminotransferase class V" evidence="9">
    <location>
        <begin position="29"/>
        <end position="400"/>
    </location>
</feature>
<dbReference type="InterPro" id="IPR015424">
    <property type="entry name" value="PyrdxlP-dep_Trfase"/>
</dbReference>
<evidence type="ECO:0000256" key="3">
    <source>
        <dbReference type="ARBA" id="ARBA00012239"/>
    </source>
</evidence>
<dbReference type="GO" id="GO:0030170">
    <property type="term" value="F:pyridoxal phosphate binding"/>
    <property type="evidence" value="ECO:0007669"/>
    <property type="project" value="UniProtKB-UniRule"/>
</dbReference>
<dbReference type="OrthoDB" id="9804366at2"/>
<evidence type="ECO:0000313" key="11">
    <source>
        <dbReference type="Proteomes" id="UP000326202"/>
    </source>
</evidence>
<dbReference type="Pfam" id="PF00266">
    <property type="entry name" value="Aminotran_5"/>
    <property type="match status" value="1"/>
</dbReference>
<name>A0A5J6MHP4_9PROT</name>
<evidence type="ECO:0000256" key="7">
    <source>
        <dbReference type="RuleBase" id="RU004504"/>
    </source>
</evidence>
<dbReference type="SUPFAM" id="SSF53383">
    <property type="entry name" value="PLP-dependent transferases"/>
    <property type="match status" value="1"/>
</dbReference>
<evidence type="ECO:0000256" key="8">
    <source>
        <dbReference type="RuleBase" id="RU004506"/>
    </source>
</evidence>
<evidence type="ECO:0000256" key="5">
    <source>
        <dbReference type="ARBA" id="ARBA00022898"/>
    </source>
</evidence>
<comment type="catalytic activity">
    <reaction evidence="6 8">
        <text>(sulfur carrier)-H + L-cysteine = (sulfur carrier)-SH + L-alanine</text>
        <dbReference type="Rhea" id="RHEA:43892"/>
        <dbReference type="Rhea" id="RHEA-COMP:14737"/>
        <dbReference type="Rhea" id="RHEA-COMP:14739"/>
        <dbReference type="ChEBI" id="CHEBI:29917"/>
        <dbReference type="ChEBI" id="CHEBI:35235"/>
        <dbReference type="ChEBI" id="CHEBI:57972"/>
        <dbReference type="ChEBI" id="CHEBI:64428"/>
        <dbReference type="EC" id="2.8.1.7"/>
    </reaction>
</comment>
<protein>
    <recommendedName>
        <fullName evidence="3 8">Cysteine desulfurase</fullName>
        <ecNumber evidence="3 8">2.8.1.7</ecNumber>
    </recommendedName>
</protein>
<dbReference type="RefSeq" id="WP_151177284.1">
    <property type="nucleotide sequence ID" value="NZ_CP042906.1"/>
</dbReference>
<keyword evidence="11" id="KW-1185">Reference proteome</keyword>
<organism evidence="10 11">
    <name type="scientific">Hypericibacter terrae</name>
    <dbReference type="NCBI Taxonomy" id="2602015"/>
    <lineage>
        <taxon>Bacteria</taxon>
        <taxon>Pseudomonadati</taxon>
        <taxon>Pseudomonadota</taxon>
        <taxon>Alphaproteobacteria</taxon>
        <taxon>Rhodospirillales</taxon>
        <taxon>Dongiaceae</taxon>
        <taxon>Hypericibacter</taxon>
    </lineage>
</organism>
<dbReference type="InterPro" id="IPR015422">
    <property type="entry name" value="PyrdxlP-dep_Trfase_small"/>
</dbReference>
<gene>
    <name evidence="10" type="ORF">FRZ44_22880</name>
</gene>
<dbReference type="Gene3D" id="3.40.640.10">
    <property type="entry name" value="Type I PLP-dependent aspartate aminotransferase-like (Major domain)"/>
    <property type="match status" value="1"/>
</dbReference>
<evidence type="ECO:0000313" key="10">
    <source>
        <dbReference type="EMBL" id="QEX16992.1"/>
    </source>
</evidence>
<dbReference type="InterPro" id="IPR010970">
    <property type="entry name" value="Cys_dSase_SufS"/>
</dbReference>
<evidence type="ECO:0000259" key="9">
    <source>
        <dbReference type="Pfam" id="PF00266"/>
    </source>
</evidence>
<dbReference type="GO" id="GO:0006534">
    <property type="term" value="P:cysteine metabolic process"/>
    <property type="evidence" value="ECO:0007669"/>
    <property type="project" value="UniProtKB-UniRule"/>
</dbReference>
<dbReference type="AlphaFoldDB" id="A0A5J6MHP4"/>
<dbReference type="PANTHER" id="PTHR43586">
    <property type="entry name" value="CYSTEINE DESULFURASE"/>
    <property type="match status" value="1"/>
</dbReference>
<proteinExistence type="inferred from homology"/>
<dbReference type="CDD" id="cd06453">
    <property type="entry name" value="SufS_like"/>
    <property type="match status" value="1"/>
</dbReference>
<keyword evidence="4 8" id="KW-0808">Transferase</keyword>
<dbReference type="InterPro" id="IPR020578">
    <property type="entry name" value="Aminotrans_V_PyrdxlP_BS"/>
</dbReference>
<comment type="function">
    <text evidence="8">Catalyzes the removal of elemental sulfur and selenium atoms from L-cysteine, L-cystine, L-selenocysteine, and L-selenocystine to produce L-alanine.</text>
</comment>
<evidence type="ECO:0000256" key="6">
    <source>
        <dbReference type="ARBA" id="ARBA00050776"/>
    </source>
</evidence>
<dbReference type="EC" id="2.8.1.7" evidence="3 8"/>
<dbReference type="KEGG" id="htq:FRZ44_22880"/>